<evidence type="ECO:0000313" key="2">
    <source>
        <dbReference type="Proteomes" id="UP001209229"/>
    </source>
</evidence>
<proteinExistence type="predicted"/>
<dbReference type="AlphaFoldDB" id="A0AAE3M7E3"/>
<evidence type="ECO:0000313" key="1">
    <source>
        <dbReference type="EMBL" id="MCW3788195.1"/>
    </source>
</evidence>
<gene>
    <name evidence="1" type="ORF">OM075_17115</name>
</gene>
<dbReference type="Proteomes" id="UP001209229">
    <property type="component" value="Unassembled WGS sequence"/>
</dbReference>
<accession>A0AAE3M7E3</accession>
<organism evidence="1 2">
    <name type="scientific">Plebeiibacterium sediminum</name>
    <dbReference type="NCBI Taxonomy" id="2992112"/>
    <lineage>
        <taxon>Bacteria</taxon>
        <taxon>Pseudomonadati</taxon>
        <taxon>Bacteroidota</taxon>
        <taxon>Bacteroidia</taxon>
        <taxon>Marinilabiliales</taxon>
        <taxon>Marinilabiliaceae</taxon>
        <taxon>Plebeiibacterium</taxon>
    </lineage>
</organism>
<name>A0AAE3M7E3_9BACT</name>
<dbReference type="RefSeq" id="WP_301191756.1">
    <property type="nucleotide sequence ID" value="NZ_JAPDPJ010000046.1"/>
</dbReference>
<dbReference type="EMBL" id="JAPDPJ010000046">
    <property type="protein sequence ID" value="MCW3788195.1"/>
    <property type="molecule type" value="Genomic_DNA"/>
</dbReference>
<protein>
    <recommendedName>
        <fullName evidence="3">Universal stress protein</fullName>
    </recommendedName>
</protein>
<dbReference type="Gene3D" id="3.40.50.12370">
    <property type="match status" value="1"/>
</dbReference>
<comment type="caution">
    <text evidence="1">The sequence shown here is derived from an EMBL/GenBank/DDBJ whole genome shotgun (WGS) entry which is preliminary data.</text>
</comment>
<dbReference type="SUPFAM" id="SSF52402">
    <property type="entry name" value="Adenine nucleotide alpha hydrolases-like"/>
    <property type="match status" value="2"/>
</dbReference>
<sequence length="284" mass="33504">MSKILFPFQLNNDIYKEAYIAAVKIARNLNAELILLNAFELDLQDDITEILYHKMIKNKWIEAYNEIVKFNKYFLSTHAKTNDALNVRIDHRFVHGEDIPVVTEIIQKEEIDLLIFPLSSNRKVNRRYMDCVKNEVFNYKTTSVLFLPQEYKYTEIENILFTTDLKELNFNEYYFSEVLNYSNFFDAKIHFVHVNKTGNEIVENSTMKLIDRIIQKDNKHVFKSINANNIVNAIQSYIIQENIQLLSVVKSNLDFFQSFFHSSVSFEIIDSINTPILLMNEKNI</sequence>
<evidence type="ECO:0008006" key="3">
    <source>
        <dbReference type="Google" id="ProtNLM"/>
    </source>
</evidence>
<reference evidence="1" key="1">
    <citation type="submission" date="2022-10" db="EMBL/GenBank/DDBJ databases">
        <authorList>
            <person name="Yu W.X."/>
        </authorList>
    </citation>
    <scope>NUCLEOTIDE SEQUENCE</scope>
    <source>
        <strain evidence="1">AAT</strain>
    </source>
</reference>
<keyword evidence="2" id="KW-1185">Reference proteome</keyword>